<evidence type="ECO:0000313" key="4">
    <source>
        <dbReference type="Proteomes" id="UP001060261"/>
    </source>
</evidence>
<organism evidence="3 4">
    <name type="scientific">Deinococcus rubellus</name>
    <dbReference type="NCBI Taxonomy" id="1889240"/>
    <lineage>
        <taxon>Bacteria</taxon>
        <taxon>Thermotogati</taxon>
        <taxon>Deinococcota</taxon>
        <taxon>Deinococci</taxon>
        <taxon>Deinococcales</taxon>
        <taxon>Deinococcaceae</taxon>
        <taxon>Deinococcus</taxon>
    </lineage>
</organism>
<keyword evidence="2" id="KW-0732">Signal</keyword>
<feature type="chain" id="PRO_5046525907" description="Serine protease" evidence="2">
    <location>
        <begin position="28"/>
        <end position="197"/>
    </location>
</feature>
<feature type="region of interest" description="Disordered" evidence="1">
    <location>
        <begin position="32"/>
        <end position="71"/>
    </location>
</feature>
<protein>
    <recommendedName>
        <fullName evidence="5">Serine protease</fullName>
    </recommendedName>
</protein>
<gene>
    <name evidence="3" type="ORF">N0D28_13900</name>
</gene>
<proteinExistence type="predicted"/>
<evidence type="ECO:0000256" key="2">
    <source>
        <dbReference type="SAM" id="SignalP"/>
    </source>
</evidence>
<reference evidence="3" key="1">
    <citation type="submission" date="2022-09" db="EMBL/GenBank/DDBJ databases">
        <title>genome sequence of Deinococcus rubellus.</title>
        <authorList>
            <person name="Srinivasan S."/>
        </authorList>
    </citation>
    <scope>NUCLEOTIDE SEQUENCE</scope>
    <source>
        <strain evidence="3">Ant6</strain>
    </source>
</reference>
<feature type="signal peptide" evidence="2">
    <location>
        <begin position="1"/>
        <end position="27"/>
    </location>
</feature>
<accession>A0ABY5YNQ0</accession>
<evidence type="ECO:0000256" key="1">
    <source>
        <dbReference type="SAM" id="MobiDB-lite"/>
    </source>
</evidence>
<dbReference type="Proteomes" id="UP001060261">
    <property type="component" value="Chromosome"/>
</dbReference>
<feature type="compositionally biased region" description="Low complexity" evidence="1">
    <location>
        <begin position="60"/>
        <end position="71"/>
    </location>
</feature>
<evidence type="ECO:0008006" key="5">
    <source>
        <dbReference type="Google" id="ProtNLM"/>
    </source>
</evidence>
<name>A0ABY5YNQ0_9DEIO</name>
<sequence length="197" mass="20746">MSHRLRPAMMVLSLLFPLFFGAVSAQTAPTPIQTTPLPAAQPAPVQPSPASPVPTPAPPAGAATSPSSGPLSRERLQAATYVILPPVVQGNASLIGSSDMQSVLGAMARDSQGAIHRRYPGAHFTDDANAPGVIRVTPQMLAPSALVPWANIGASWVFQAQGAPDLVLQQNFSLWTVYLHRAEAANFVFDQLAQRLP</sequence>
<dbReference type="EMBL" id="CP104213">
    <property type="protein sequence ID" value="UWX65697.1"/>
    <property type="molecule type" value="Genomic_DNA"/>
</dbReference>
<keyword evidence="4" id="KW-1185">Reference proteome</keyword>
<evidence type="ECO:0000313" key="3">
    <source>
        <dbReference type="EMBL" id="UWX65697.1"/>
    </source>
</evidence>
<feature type="compositionally biased region" description="Pro residues" evidence="1">
    <location>
        <begin position="39"/>
        <end position="59"/>
    </location>
</feature>
<dbReference type="RefSeq" id="WP_260561957.1">
    <property type="nucleotide sequence ID" value="NZ_BAABEC010000026.1"/>
</dbReference>